<proteinExistence type="inferred from homology"/>
<dbReference type="SUPFAM" id="SSF53850">
    <property type="entry name" value="Periplasmic binding protein-like II"/>
    <property type="match status" value="1"/>
</dbReference>
<dbReference type="InterPro" id="IPR036388">
    <property type="entry name" value="WH-like_DNA-bd_sf"/>
</dbReference>
<dbReference type="PROSITE" id="PS50931">
    <property type="entry name" value="HTH_LYSR"/>
    <property type="match status" value="1"/>
</dbReference>
<evidence type="ECO:0000256" key="6">
    <source>
        <dbReference type="ARBA" id="ARBA00023163"/>
    </source>
</evidence>
<evidence type="ECO:0000256" key="1">
    <source>
        <dbReference type="ARBA" id="ARBA00009437"/>
    </source>
</evidence>
<dbReference type="RefSeq" id="WP_183509004.1">
    <property type="nucleotide sequence ID" value="NZ_BSPG01000021.1"/>
</dbReference>
<dbReference type="InterPro" id="IPR036390">
    <property type="entry name" value="WH_DNA-bd_sf"/>
</dbReference>
<comment type="similarity">
    <text evidence="1">Belongs to the LysR transcriptional regulatory family.</text>
</comment>
<sequence>MNWRNFDLNLLVVFDAVAQARSVTQAAATLNMSQSAVSHALTRLRTALKDELFIRQSDSMEPTPYAADLADLVRAALESLGPELQGATAFDPALAERKFSIAVDNRSALVLAAPIAGLCAVEAPRVTLNLVPSGTLDVVKMLDRGEIDLALVGADAPDDRFVGAPLIECGFAALVRRGHPAGRNGKLGVEELGAYPHLLLSSTGEGTEFIDEWMAGAGLVRRVACKGPLLSAPAVLVQSDMIAIMGELGAREFARAAPLEVLALPFETPRLRTMRLSHRRYDDVPAHRWLRDLVQRAAKTV</sequence>
<dbReference type="GO" id="GO:0003700">
    <property type="term" value="F:DNA-binding transcription factor activity"/>
    <property type="evidence" value="ECO:0007669"/>
    <property type="project" value="InterPro"/>
</dbReference>
<evidence type="ECO:0000313" key="10">
    <source>
        <dbReference type="Proteomes" id="UP000517759"/>
    </source>
</evidence>
<dbReference type="InterPro" id="IPR000847">
    <property type="entry name" value="LysR_HTH_N"/>
</dbReference>
<dbReference type="Gene3D" id="3.40.190.10">
    <property type="entry name" value="Periplasmic binding protein-like II"/>
    <property type="match status" value="2"/>
</dbReference>
<keyword evidence="6" id="KW-0804">Transcription</keyword>
<evidence type="ECO:0000313" key="11">
    <source>
        <dbReference type="Proteomes" id="UP001156881"/>
    </source>
</evidence>
<dbReference type="InterPro" id="IPR037402">
    <property type="entry name" value="YidZ_PBP2"/>
</dbReference>
<dbReference type="PRINTS" id="PR00039">
    <property type="entry name" value="HTHLYSR"/>
</dbReference>
<name>A0A7W6F8U5_9HYPH</name>
<feature type="domain" description="HTH lysR-type" evidence="7">
    <location>
        <begin position="6"/>
        <end position="63"/>
    </location>
</feature>
<dbReference type="Proteomes" id="UP000517759">
    <property type="component" value="Unassembled WGS sequence"/>
</dbReference>
<dbReference type="Proteomes" id="UP001156881">
    <property type="component" value="Unassembled WGS sequence"/>
</dbReference>
<dbReference type="CDD" id="cd08417">
    <property type="entry name" value="PBP2_Nitroaromatics_like"/>
    <property type="match status" value="1"/>
</dbReference>
<dbReference type="PANTHER" id="PTHR30118:SF6">
    <property type="entry name" value="HTH-TYPE TRANSCRIPTIONAL REGULATOR LEUO"/>
    <property type="match status" value="1"/>
</dbReference>
<keyword evidence="5 9" id="KW-0238">DNA-binding</keyword>
<dbReference type="GO" id="GO:0003677">
    <property type="term" value="F:DNA binding"/>
    <property type="evidence" value="ECO:0007669"/>
    <property type="project" value="UniProtKB-KW"/>
</dbReference>
<dbReference type="Pfam" id="PF00126">
    <property type="entry name" value="HTH_1"/>
    <property type="match status" value="1"/>
</dbReference>
<dbReference type="Pfam" id="PF03466">
    <property type="entry name" value="LysR_substrate"/>
    <property type="match status" value="1"/>
</dbReference>
<evidence type="ECO:0000256" key="3">
    <source>
        <dbReference type="ARBA" id="ARBA00022491"/>
    </source>
</evidence>
<reference evidence="11" key="2">
    <citation type="journal article" date="2019" name="Int. J. Syst. Evol. Microbiol.">
        <title>The Global Catalogue of Microorganisms (GCM) 10K type strain sequencing project: providing services to taxonomists for standard genome sequencing and annotation.</title>
        <authorList>
            <consortium name="The Broad Institute Genomics Platform"/>
            <consortium name="The Broad Institute Genome Sequencing Center for Infectious Disease"/>
            <person name="Wu L."/>
            <person name="Ma J."/>
        </authorList>
    </citation>
    <scope>NUCLEOTIDE SEQUENCE [LARGE SCALE GENOMIC DNA]</scope>
    <source>
        <strain evidence="11">NBRC 107710</strain>
    </source>
</reference>
<evidence type="ECO:0000313" key="9">
    <source>
        <dbReference type="EMBL" id="MBB3904790.1"/>
    </source>
</evidence>
<comment type="caution">
    <text evidence="9">The sequence shown here is derived from an EMBL/GenBank/DDBJ whole genome shotgun (WGS) entry which is preliminary data.</text>
</comment>
<keyword evidence="3" id="KW-0678">Repressor</keyword>
<organism evidence="9 10">
    <name type="scientific">Methylobacterium brachythecii</name>
    <dbReference type="NCBI Taxonomy" id="1176177"/>
    <lineage>
        <taxon>Bacteria</taxon>
        <taxon>Pseudomonadati</taxon>
        <taxon>Pseudomonadota</taxon>
        <taxon>Alphaproteobacteria</taxon>
        <taxon>Hyphomicrobiales</taxon>
        <taxon>Methylobacteriaceae</taxon>
        <taxon>Methylobacterium</taxon>
    </lineage>
</organism>
<evidence type="ECO:0000256" key="4">
    <source>
        <dbReference type="ARBA" id="ARBA00023015"/>
    </source>
</evidence>
<gene>
    <name evidence="8" type="ORF">GCM10007884_33330</name>
    <name evidence="9" type="ORF">GGR33_004316</name>
</gene>
<dbReference type="AlphaFoldDB" id="A0A7W6F8U5"/>
<dbReference type="PANTHER" id="PTHR30118">
    <property type="entry name" value="HTH-TYPE TRANSCRIPTIONAL REGULATOR LEUO-RELATED"/>
    <property type="match status" value="1"/>
</dbReference>
<reference evidence="8" key="1">
    <citation type="journal article" date="2014" name="Int. J. Syst. Evol. Microbiol.">
        <title>Complete genome of a new Firmicutes species belonging to the dominant human colonic microbiota ('Ruminococcus bicirculans') reveals two chromosomes and a selective capacity to utilize plant glucans.</title>
        <authorList>
            <consortium name="NISC Comparative Sequencing Program"/>
            <person name="Wegmann U."/>
            <person name="Louis P."/>
            <person name="Goesmann A."/>
            <person name="Henrissat B."/>
            <person name="Duncan S.H."/>
            <person name="Flint H.J."/>
        </authorList>
    </citation>
    <scope>NUCLEOTIDE SEQUENCE</scope>
    <source>
        <strain evidence="8">NBRC 107710</strain>
    </source>
</reference>
<keyword evidence="2" id="KW-0536">Nodulation</keyword>
<dbReference type="InterPro" id="IPR050389">
    <property type="entry name" value="LysR-type_TF"/>
</dbReference>
<reference evidence="9 10" key="3">
    <citation type="submission" date="2020-08" db="EMBL/GenBank/DDBJ databases">
        <title>Genomic Encyclopedia of Type Strains, Phase IV (KMG-IV): sequencing the most valuable type-strain genomes for metagenomic binning, comparative biology and taxonomic classification.</title>
        <authorList>
            <person name="Goeker M."/>
        </authorList>
    </citation>
    <scope>NUCLEOTIDE SEQUENCE [LARGE SCALE GENOMIC DNA]</scope>
    <source>
        <strain evidence="9 10">DSM 24105</strain>
    </source>
</reference>
<protein>
    <submittedName>
        <fullName evidence="9">DNA-binding transcriptional LysR family regulator</fullName>
    </submittedName>
    <submittedName>
        <fullName evidence="8">LysR family transcriptional regulator</fullName>
    </submittedName>
</protein>
<dbReference type="EMBL" id="BSPG01000021">
    <property type="protein sequence ID" value="GLS45343.1"/>
    <property type="molecule type" value="Genomic_DNA"/>
</dbReference>
<dbReference type="SUPFAM" id="SSF46785">
    <property type="entry name" value="Winged helix' DNA-binding domain"/>
    <property type="match status" value="1"/>
</dbReference>
<dbReference type="Gene3D" id="1.10.10.10">
    <property type="entry name" value="Winged helix-like DNA-binding domain superfamily/Winged helix DNA-binding domain"/>
    <property type="match status" value="1"/>
</dbReference>
<evidence type="ECO:0000313" key="8">
    <source>
        <dbReference type="EMBL" id="GLS45343.1"/>
    </source>
</evidence>
<keyword evidence="4" id="KW-0805">Transcription regulation</keyword>
<dbReference type="EMBL" id="JACIDN010000009">
    <property type="protein sequence ID" value="MBB3904790.1"/>
    <property type="molecule type" value="Genomic_DNA"/>
</dbReference>
<accession>A0A7W6F8U5</accession>
<evidence type="ECO:0000256" key="2">
    <source>
        <dbReference type="ARBA" id="ARBA00022458"/>
    </source>
</evidence>
<dbReference type="InterPro" id="IPR005119">
    <property type="entry name" value="LysR_subst-bd"/>
</dbReference>
<keyword evidence="11" id="KW-1185">Reference proteome</keyword>
<evidence type="ECO:0000259" key="7">
    <source>
        <dbReference type="PROSITE" id="PS50931"/>
    </source>
</evidence>
<evidence type="ECO:0000256" key="5">
    <source>
        <dbReference type="ARBA" id="ARBA00023125"/>
    </source>
</evidence>
<reference evidence="8" key="4">
    <citation type="submission" date="2023-01" db="EMBL/GenBank/DDBJ databases">
        <title>Draft genome sequence of Methylobacterium brachythecii strain NBRC 107710.</title>
        <authorList>
            <person name="Sun Q."/>
            <person name="Mori K."/>
        </authorList>
    </citation>
    <scope>NUCLEOTIDE SEQUENCE</scope>
    <source>
        <strain evidence="8">NBRC 107710</strain>
    </source>
</reference>